<feature type="region of interest" description="Disordered" evidence="15">
    <location>
        <begin position="435"/>
        <end position="477"/>
    </location>
</feature>
<organism evidence="17 18">
    <name type="scientific">Mucor velutinosus</name>
    <dbReference type="NCBI Taxonomy" id="708070"/>
    <lineage>
        <taxon>Eukaryota</taxon>
        <taxon>Fungi</taxon>
        <taxon>Fungi incertae sedis</taxon>
        <taxon>Mucoromycota</taxon>
        <taxon>Mucoromycotina</taxon>
        <taxon>Mucoromycetes</taxon>
        <taxon>Mucorales</taxon>
        <taxon>Mucorineae</taxon>
        <taxon>Mucoraceae</taxon>
        <taxon>Mucor</taxon>
    </lineage>
</organism>
<dbReference type="InterPro" id="IPR047416">
    <property type="entry name" value="XPF_nuclease_Mus81"/>
</dbReference>
<dbReference type="Gene3D" id="1.10.150.110">
    <property type="entry name" value="DNA polymerase beta, N-terminal domain-like"/>
    <property type="match status" value="1"/>
</dbReference>
<feature type="compositionally biased region" description="Basic residues" evidence="15">
    <location>
        <begin position="375"/>
        <end position="389"/>
    </location>
</feature>
<comment type="caution">
    <text evidence="17">The sequence shown here is derived from an EMBL/GenBank/DDBJ whole genome shotgun (WGS) entry which is preliminary data.</text>
</comment>
<dbReference type="Gene3D" id="1.10.150.670">
    <property type="entry name" value="Crossover junction endonuclease EME1, DNA-binding domain"/>
    <property type="match status" value="1"/>
</dbReference>
<dbReference type="GO" id="GO:0005634">
    <property type="term" value="C:nucleus"/>
    <property type="evidence" value="ECO:0007669"/>
    <property type="project" value="UniProtKB-SubCell"/>
</dbReference>
<comment type="subunit">
    <text evidence="14">Interacts with EME1.</text>
</comment>
<dbReference type="InterPro" id="IPR036388">
    <property type="entry name" value="WH-like_DNA-bd_sf"/>
</dbReference>
<feature type="region of interest" description="Disordered" evidence="15">
    <location>
        <begin position="218"/>
        <end position="268"/>
    </location>
</feature>
<dbReference type="Pfam" id="PF21136">
    <property type="entry name" value="WHD_MUS81"/>
    <property type="match status" value="1"/>
</dbReference>
<dbReference type="InterPro" id="IPR006166">
    <property type="entry name" value="ERCC4_domain"/>
</dbReference>
<evidence type="ECO:0000256" key="12">
    <source>
        <dbReference type="ARBA" id="ARBA00023242"/>
    </source>
</evidence>
<keyword evidence="6 14" id="KW-0255">Endonuclease</keyword>
<evidence type="ECO:0000256" key="4">
    <source>
        <dbReference type="ARBA" id="ARBA00022722"/>
    </source>
</evidence>
<dbReference type="GO" id="GO:0031297">
    <property type="term" value="P:replication fork processing"/>
    <property type="evidence" value="ECO:0007669"/>
    <property type="project" value="UniProtKB-ARBA"/>
</dbReference>
<dbReference type="InterPro" id="IPR042530">
    <property type="entry name" value="EME1/EME2_C"/>
</dbReference>
<comment type="similarity">
    <text evidence="3 14">Belongs to the XPF family.</text>
</comment>
<dbReference type="EC" id="3.1.22.-" evidence="14"/>
<evidence type="ECO:0000313" key="17">
    <source>
        <dbReference type="EMBL" id="KAK4518699.1"/>
    </source>
</evidence>
<keyword evidence="9 14" id="KW-0460">Magnesium</keyword>
<feature type="region of interest" description="Disordered" evidence="15">
    <location>
        <begin position="701"/>
        <end position="727"/>
    </location>
</feature>
<dbReference type="SMART" id="SM00891">
    <property type="entry name" value="ERCC4"/>
    <property type="match status" value="1"/>
</dbReference>
<dbReference type="InterPro" id="IPR011335">
    <property type="entry name" value="Restrct_endonuc-II-like"/>
</dbReference>
<evidence type="ECO:0000256" key="11">
    <source>
        <dbReference type="ARBA" id="ARBA00023204"/>
    </source>
</evidence>
<keyword evidence="13" id="KW-0469">Meiosis</keyword>
<dbReference type="AlphaFoldDB" id="A0AAN7DLC4"/>
<dbReference type="GO" id="GO:0008821">
    <property type="term" value="F:crossover junction DNA endonuclease activity"/>
    <property type="evidence" value="ECO:0007669"/>
    <property type="project" value="UniProtKB-UniRule"/>
</dbReference>
<feature type="compositionally biased region" description="Low complexity" evidence="15">
    <location>
        <begin position="463"/>
        <end position="477"/>
    </location>
</feature>
<evidence type="ECO:0000256" key="3">
    <source>
        <dbReference type="ARBA" id="ARBA00010015"/>
    </source>
</evidence>
<feature type="domain" description="ERCC4" evidence="16">
    <location>
        <begin position="783"/>
        <end position="883"/>
    </location>
</feature>
<keyword evidence="7 14" id="KW-0227">DNA damage</keyword>
<dbReference type="EMBL" id="JASEJX010000012">
    <property type="protein sequence ID" value="KAK4518699.1"/>
    <property type="molecule type" value="Genomic_DNA"/>
</dbReference>
<dbReference type="GO" id="GO:0046872">
    <property type="term" value="F:metal ion binding"/>
    <property type="evidence" value="ECO:0007669"/>
    <property type="project" value="UniProtKB-UniRule"/>
</dbReference>
<evidence type="ECO:0000256" key="2">
    <source>
        <dbReference type="ARBA" id="ARBA00004123"/>
    </source>
</evidence>
<feature type="region of interest" description="Disordered" evidence="15">
    <location>
        <begin position="561"/>
        <end position="581"/>
    </location>
</feature>
<dbReference type="InterPro" id="IPR047417">
    <property type="entry name" value="WHD_MUS81"/>
</dbReference>
<dbReference type="SUPFAM" id="SSF52980">
    <property type="entry name" value="Restriction endonuclease-like"/>
    <property type="match status" value="1"/>
</dbReference>
<evidence type="ECO:0000256" key="5">
    <source>
        <dbReference type="ARBA" id="ARBA00022723"/>
    </source>
</evidence>
<dbReference type="InterPro" id="IPR010996">
    <property type="entry name" value="HHH_MUS81"/>
</dbReference>
<dbReference type="GO" id="GO:0048257">
    <property type="term" value="F:3'-flap endonuclease activity"/>
    <property type="evidence" value="ECO:0007669"/>
    <property type="project" value="TreeGrafter"/>
</dbReference>
<dbReference type="PANTHER" id="PTHR13451">
    <property type="entry name" value="CLASS II CROSSOVER JUNCTION ENDONUCLEASE MUS81"/>
    <property type="match status" value="1"/>
</dbReference>
<dbReference type="Gene3D" id="1.10.10.10">
    <property type="entry name" value="Winged helix-like DNA-binding domain superfamily/Winged helix DNA-binding domain"/>
    <property type="match status" value="1"/>
</dbReference>
<gene>
    <name evidence="17" type="ORF">ATC70_008921</name>
</gene>
<keyword evidence="10 14" id="KW-0233">DNA recombination</keyword>
<evidence type="ECO:0000256" key="1">
    <source>
        <dbReference type="ARBA" id="ARBA00001946"/>
    </source>
</evidence>
<name>A0AAN7DLC4_9FUNG</name>
<dbReference type="Pfam" id="PF02732">
    <property type="entry name" value="ERCC4"/>
    <property type="match status" value="1"/>
</dbReference>
<feature type="compositionally biased region" description="Low complexity" evidence="15">
    <location>
        <begin position="291"/>
        <end position="311"/>
    </location>
</feature>
<feature type="compositionally biased region" description="Basic and acidic residues" evidence="15">
    <location>
        <begin position="329"/>
        <end position="338"/>
    </location>
</feature>
<comment type="function">
    <text evidence="14">Interacts with EME1 to form a DNA structure-specific endonuclease with substrate preference for branched DNA structures with a 5'-end at the branch nick. Typical substrates include 3'-flap structures, D-loops, replication forks and nicked Holliday junctions. May be required in mitosis for the processing of stalled or collapsed replication fork intermediates. May be required in meiosis for the repair of meiosis-specific double strand breaks subsequent to single-end invasion (SEI).</text>
</comment>
<keyword evidence="4 14" id="KW-0540">Nuclease</keyword>
<evidence type="ECO:0000256" key="9">
    <source>
        <dbReference type="ARBA" id="ARBA00022842"/>
    </source>
</evidence>
<dbReference type="FunFam" id="1.10.150.110:FF:000001">
    <property type="entry name" value="Putative Crossover junction endonuclease MUS81"/>
    <property type="match status" value="1"/>
</dbReference>
<dbReference type="GO" id="GO:0003677">
    <property type="term" value="F:DNA binding"/>
    <property type="evidence" value="ECO:0007669"/>
    <property type="project" value="UniProtKB-UniRule"/>
</dbReference>
<dbReference type="CDD" id="cd21036">
    <property type="entry name" value="WH_MUS81"/>
    <property type="match status" value="1"/>
</dbReference>
<sequence length="1076" mass="119377">MAPPTCGNPLLQQWMKEEMLRTQATSSKMYYTYKKAYESLTKCPIVFEHPYQAVQLEGIGPKIVDMLTDKMKAYCEEHGLPMPPAPSKAKRKRPPPSMTDDDDNIQLDENGVPIPFRPKKRTKAYVPQYRTGGYGILLALLDLHDYGRCNATQQQIVRLAQDHCDASYSLAEPGKNYTAWNSMKNLVNKGYVYKNGSPTKYQLTETGVELAQKLKEINESRGGGRGSGSGSASTSTSATAPRSRPATLPTSSGASFAAAIGSGSEDDDIGIDMSHYVLNPERYSSISINGRTSTASSSSNPSTARSRNNRSQFDSNDDLGDLSGIDWDAIDRQEKEQQQRQQQLRQESLPRPSTSSSRADILEALAINESASGSGRRRPISSRPKKPKGGRTTASIFESLLDTMGSEEDLTRPDMSLYVMDPSQHQTICLNGITATNASSSSPSNRSNGSSSRPSGNIPTRPTSTAATSSVTNASSSSFARRVMNQVDDDDILVRPRKYKTPATSTILMNDTAARNKQKRQYNVDDYEMDLTTGVASLPELNSTQLAQPSSADIVDLLSSPETSPRLHHHQGSNNAEEPTFDGQFDLDQDYFPMSQLRNRQIADDTFHFTYLDTDKQPQRHLAKAAVDIDDVNGGLAYLVKYQTKQGSHPKAKCLVKRKVEGDFTLAYLPEMHSETVCPGLPATPILPLHREEEDLFWPASTRTTSSSTPVRNKTSTAALSAASPSPSFVSDSQPMFPLPSSQNDIVSQPFFPSQQPKKLDFDAIVAREPITETLRPGEYEIVLVVDSREIQMKQNRTYFQDSLTAKGVPCITRSMDLGDVIWIARPIGSTNQAEELFLDYILERKRLDDLVSSIKDGRFIEQKTRLKRSGANKVIYVVENYNREEAERFGMQAVQTAMSSTQIIDGIFLKRTNTIDETVDYLVSATKLVKRLYQGHTLHAIPGHVITRQNYLDLKQAYSKKAGDKEAYLVSYPLFGQLNTKHGSTSVHEVYLRMLMTIRGVNAEKALSLMKVYPTPKSLLVAFQSKSPEEAKNLAKVATQEHINRRRWGAKISESLYNIWGATSYPGSDDEEQHE</sequence>
<dbReference type="GO" id="GO:0048476">
    <property type="term" value="C:Holliday junction resolvase complex"/>
    <property type="evidence" value="ECO:0007669"/>
    <property type="project" value="UniProtKB-UniRule"/>
</dbReference>
<keyword evidence="18" id="KW-1185">Reference proteome</keyword>
<dbReference type="InterPro" id="IPR033309">
    <property type="entry name" value="Mus81"/>
</dbReference>
<evidence type="ECO:0000256" key="6">
    <source>
        <dbReference type="ARBA" id="ARBA00022759"/>
    </source>
</evidence>
<dbReference type="PANTHER" id="PTHR13451:SF0">
    <property type="entry name" value="CROSSOVER JUNCTION ENDONUCLEASE MUS81"/>
    <property type="match status" value="1"/>
</dbReference>
<dbReference type="GO" id="GO:0006308">
    <property type="term" value="P:DNA catabolic process"/>
    <property type="evidence" value="ECO:0007669"/>
    <property type="project" value="UniProtKB-UniRule"/>
</dbReference>
<evidence type="ECO:0000256" key="14">
    <source>
        <dbReference type="RuleBase" id="RU369042"/>
    </source>
</evidence>
<keyword evidence="11 14" id="KW-0234">DNA repair</keyword>
<evidence type="ECO:0000256" key="8">
    <source>
        <dbReference type="ARBA" id="ARBA00022801"/>
    </source>
</evidence>
<dbReference type="Proteomes" id="UP001304243">
    <property type="component" value="Unassembled WGS sequence"/>
</dbReference>
<dbReference type="CDD" id="cd20074">
    <property type="entry name" value="XPF_nuclease_Mus81"/>
    <property type="match status" value="1"/>
</dbReference>
<dbReference type="FunFam" id="3.40.50.10130:FF:000003">
    <property type="entry name" value="Crossover junction endonuclease MUS81"/>
    <property type="match status" value="1"/>
</dbReference>
<evidence type="ECO:0000259" key="16">
    <source>
        <dbReference type="SMART" id="SM00891"/>
    </source>
</evidence>
<feature type="compositionally biased region" description="Low complexity" evidence="15">
    <location>
        <begin position="439"/>
        <end position="456"/>
    </location>
</feature>
<dbReference type="Gene3D" id="3.40.50.10130">
    <property type="match status" value="1"/>
</dbReference>
<evidence type="ECO:0000256" key="13">
    <source>
        <dbReference type="ARBA" id="ARBA00023254"/>
    </source>
</evidence>
<dbReference type="InterPro" id="IPR027421">
    <property type="entry name" value="DNA_pol_lamdba_lyase_dom_sf"/>
</dbReference>
<comment type="cofactor">
    <cofactor evidence="1 14">
        <name>Mg(2+)</name>
        <dbReference type="ChEBI" id="CHEBI:18420"/>
    </cofactor>
</comment>
<dbReference type="GO" id="GO:0000727">
    <property type="term" value="P:double-strand break repair via break-induced replication"/>
    <property type="evidence" value="ECO:0007669"/>
    <property type="project" value="UniProtKB-UniRule"/>
</dbReference>
<feature type="region of interest" description="Disordered" evidence="15">
    <location>
        <begin position="288"/>
        <end position="393"/>
    </location>
</feature>
<feature type="compositionally biased region" description="Low complexity" evidence="15">
    <location>
        <begin position="716"/>
        <end position="727"/>
    </location>
</feature>
<evidence type="ECO:0000313" key="18">
    <source>
        <dbReference type="Proteomes" id="UP001304243"/>
    </source>
</evidence>
<dbReference type="GO" id="GO:0000712">
    <property type="term" value="P:resolution of meiotic recombination intermediates"/>
    <property type="evidence" value="ECO:0007669"/>
    <property type="project" value="UniProtKB-ARBA"/>
</dbReference>
<keyword evidence="8 14" id="KW-0378">Hydrolase</keyword>
<dbReference type="RefSeq" id="XP_064685365.1">
    <property type="nucleotide sequence ID" value="XM_064828163.1"/>
</dbReference>
<evidence type="ECO:0000256" key="7">
    <source>
        <dbReference type="ARBA" id="ARBA00022763"/>
    </source>
</evidence>
<dbReference type="GeneID" id="89952607"/>
<protein>
    <recommendedName>
        <fullName evidence="14">Crossover junction endonuclease MUS81</fullName>
        <ecNumber evidence="14">3.1.22.-</ecNumber>
    </recommendedName>
</protein>
<dbReference type="GO" id="GO:0031573">
    <property type="term" value="P:mitotic intra-S DNA damage checkpoint signaling"/>
    <property type="evidence" value="ECO:0007669"/>
    <property type="project" value="TreeGrafter"/>
</dbReference>
<keyword evidence="12 14" id="KW-0539">Nucleus</keyword>
<keyword evidence="5 14" id="KW-0479">Metal-binding</keyword>
<proteinExistence type="inferred from homology"/>
<evidence type="ECO:0000256" key="10">
    <source>
        <dbReference type="ARBA" id="ARBA00023172"/>
    </source>
</evidence>
<comment type="subcellular location">
    <subcellularLocation>
        <location evidence="2 14">Nucleus</location>
    </subcellularLocation>
</comment>
<dbReference type="SUPFAM" id="SSF47802">
    <property type="entry name" value="DNA polymerase beta, N-terminal domain-like"/>
    <property type="match status" value="1"/>
</dbReference>
<feature type="region of interest" description="Disordered" evidence="15">
    <location>
        <begin position="78"/>
        <end position="113"/>
    </location>
</feature>
<dbReference type="Pfam" id="PF14716">
    <property type="entry name" value="HHH_8"/>
    <property type="match status" value="1"/>
</dbReference>
<evidence type="ECO:0000256" key="15">
    <source>
        <dbReference type="SAM" id="MobiDB-lite"/>
    </source>
</evidence>
<feature type="compositionally biased region" description="Low complexity" evidence="15">
    <location>
        <begin position="230"/>
        <end position="263"/>
    </location>
</feature>
<reference evidence="17 18" key="1">
    <citation type="submission" date="2022-11" db="EMBL/GenBank/DDBJ databases">
        <title>Mucor velutinosus strain NIH1002 WGS.</title>
        <authorList>
            <person name="Subramanian P."/>
            <person name="Mullikin J.C."/>
            <person name="Segre J.A."/>
            <person name="Zelazny A.M."/>
        </authorList>
    </citation>
    <scope>NUCLEOTIDE SEQUENCE [LARGE SCALE GENOMIC DNA]</scope>
    <source>
        <strain evidence="17 18">NIH1002</strain>
    </source>
</reference>
<accession>A0AAN7DLC4</accession>
<dbReference type="FunFam" id="1.10.10.10:FF:000307">
    <property type="entry name" value="Crossover junction endonuclease MUS81"/>
    <property type="match status" value="1"/>
</dbReference>